<protein>
    <submittedName>
        <fullName evidence="2">Uncharacterized protein</fullName>
    </submittedName>
</protein>
<proteinExistence type="predicted"/>
<gene>
    <name evidence="2" type="ORF">BLA15945_05715</name>
</gene>
<accession>A0A6P2QBS8</accession>
<reference evidence="2 3" key="1">
    <citation type="submission" date="2019-09" db="EMBL/GenBank/DDBJ databases">
        <authorList>
            <person name="Depoorter E."/>
        </authorList>
    </citation>
    <scope>NUCLEOTIDE SEQUENCE [LARGE SCALE GENOMIC DNA]</scope>
    <source>
        <strain evidence="2">R-15945</strain>
    </source>
</reference>
<dbReference type="Proteomes" id="UP000494174">
    <property type="component" value="Unassembled WGS sequence"/>
</dbReference>
<dbReference type="EMBL" id="CABVPU010000027">
    <property type="protein sequence ID" value="VWC17439.1"/>
    <property type="molecule type" value="Genomic_DNA"/>
</dbReference>
<evidence type="ECO:0000256" key="1">
    <source>
        <dbReference type="SAM" id="MobiDB-lite"/>
    </source>
</evidence>
<feature type="region of interest" description="Disordered" evidence="1">
    <location>
        <begin position="294"/>
        <end position="320"/>
    </location>
</feature>
<dbReference type="AlphaFoldDB" id="A0A6P2QBS8"/>
<organism evidence="2 3">
    <name type="scientific">Burkholderia lata (strain ATCC 17760 / DSM 23089 / LMG 22485 / NCIMB 9086 / R18194 / 383)</name>
    <dbReference type="NCBI Taxonomy" id="482957"/>
    <lineage>
        <taxon>Bacteria</taxon>
        <taxon>Pseudomonadati</taxon>
        <taxon>Pseudomonadota</taxon>
        <taxon>Betaproteobacteria</taxon>
        <taxon>Burkholderiales</taxon>
        <taxon>Burkholderiaceae</taxon>
        <taxon>Burkholderia</taxon>
        <taxon>Burkholderia cepacia complex</taxon>
    </lineage>
</organism>
<evidence type="ECO:0000313" key="2">
    <source>
        <dbReference type="EMBL" id="VWC17439.1"/>
    </source>
</evidence>
<name>A0A6P2QBS8_BURL3</name>
<sequence length="470" mass="53010">MLDRCVDSLRTRSAGDSRGLAHVVADRVRAAAEAATRVQLVDRHLLRLEADFLRDDDLVAGMPLLAVPDLAAIRMQPHDAIQRLHRRVRQIRLLVGRVDELAAGRRFARHVAARHRDHARLVECGPVLLRDVGGTERQRVRIVPRDLQCIAPLARHPRIARQHRDTALHVVVARHLDDRDHAGNRLRLARVDVTDLAPHARRMGNHRDQHAGQLHVLRIDRRTVDLRGNIDTPRVAFADQLEVGPLLDGHLRRHRLARRIGGELAEARAAARCGVNDRAVLDAQRRRIDLPPPCGCRQQHRARGGGRLAHHRPRAGHRGTAARRLDLPAHLREHRVHVARRIGLCRHDAHLVETDVEFVRRERRDAGERALPHFEVLGHDADDAVGADANEGVRLERHACGCRRDRFGERDFAAETDRERERGHVAEKPAARSRCDAVCGFRRAGRLPGTCGLAHALRFSAALWIATRIR</sequence>
<feature type="compositionally biased region" description="Basic residues" evidence="1">
    <location>
        <begin position="298"/>
        <end position="320"/>
    </location>
</feature>
<evidence type="ECO:0000313" key="3">
    <source>
        <dbReference type="Proteomes" id="UP000494174"/>
    </source>
</evidence>